<evidence type="ECO:0000313" key="1">
    <source>
        <dbReference type="EMBL" id="OZG48640.1"/>
    </source>
</evidence>
<dbReference type="RefSeq" id="WP_244568780.1">
    <property type="nucleotide sequence ID" value="NZ_MWWS01000009.1"/>
</dbReference>
<evidence type="ECO:0000313" key="2">
    <source>
        <dbReference type="Proteomes" id="UP000216004"/>
    </source>
</evidence>
<proteinExistence type="predicted"/>
<dbReference type="Proteomes" id="UP000216004">
    <property type="component" value="Unassembled WGS sequence"/>
</dbReference>
<comment type="caution">
    <text evidence="1">The sequence shown here is derived from an EMBL/GenBank/DDBJ whole genome shotgun (WGS) entry which is preliminary data.</text>
</comment>
<organism evidence="1 2">
    <name type="scientific">Bombiscardovia coagulans</name>
    <dbReference type="NCBI Taxonomy" id="686666"/>
    <lineage>
        <taxon>Bacteria</taxon>
        <taxon>Bacillati</taxon>
        <taxon>Actinomycetota</taxon>
        <taxon>Actinomycetes</taxon>
        <taxon>Bifidobacteriales</taxon>
        <taxon>Bifidobacteriaceae</taxon>
        <taxon>Bombiscardovia</taxon>
    </lineage>
</organism>
<reference evidence="1 2" key="1">
    <citation type="journal article" date="2017" name="BMC Genomics">
        <title>Comparative genomic and phylogenomic analyses of the Bifidobacteriaceae family.</title>
        <authorList>
            <person name="Lugli G.A."/>
            <person name="Milani C."/>
            <person name="Turroni F."/>
            <person name="Duranti S."/>
            <person name="Mancabelli L."/>
            <person name="Mangifesta M."/>
            <person name="Ferrario C."/>
            <person name="Modesto M."/>
            <person name="Mattarelli P."/>
            <person name="Jiri K."/>
            <person name="van Sinderen D."/>
            <person name="Ventura M."/>
        </authorList>
    </citation>
    <scope>NUCLEOTIDE SEQUENCE [LARGE SCALE GENOMIC DNA]</scope>
    <source>
        <strain evidence="1 2">DSM 22924</strain>
    </source>
</reference>
<sequence>MDAHIQLSSYSSSDGQVSVTHASLHISRSEEETVQEGDCFDPQTACDQHEQLLIEKLRSYLRPQCAPACLIERLRNMFDNIESLEGAEASQEITDGVIA</sequence>
<protein>
    <submittedName>
        <fullName evidence="1">Uncharacterized protein</fullName>
    </submittedName>
</protein>
<gene>
    <name evidence="1" type="ORF">BOCO_1336</name>
</gene>
<dbReference type="EMBL" id="MWWS01000009">
    <property type="protein sequence ID" value="OZG48640.1"/>
    <property type="molecule type" value="Genomic_DNA"/>
</dbReference>
<accession>A0A261EP54</accession>
<name>A0A261EP54_9BIFI</name>
<dbReference type="AlphaFoldDB" id="A0A261EP54"/>
<keyword evidence="2" id="KW-1185">Reference proteome</keyword>